<proteinExistence type="predicted"/>
<accession>A0A2H6C2J5</accession>
<evidence type="ECO:0000313" key="2">
    <source>
        <dbReference type="Proteomes" id="UP000236214"/>
    </source>
</evidence>
<dbReference type="Proteomes" id="UP000236214">
    <property type="component" value="Unassembled WGS sequence"/>
</dbReference>
<dbReference type="AlphaFoldDB" id="A0A2H6C2J5"/>
<sequence length="57" mass="6663">MVYFRENNFLETDQGMTEDENEVFKQVGKSKNNSNQNRKELLKQANKKPVSVIAIQM</sequence>
<keyword evidence="2" id="KW-1185">Reference proteome</keyword>
<name>A0A2H6C2J5_TETHA</name>
<comment type="caution">
    <text evidence="1">The sequence shown here is derived from an EMBL/GenBank/DDBJ whole genome shotgun (WGS) entry which is preliminary data.</text>
</comment>
<gene>
    <name evidence="1" type="ORF">TEHN7118_2093</name>
</gene>
<protein>
    <submittedName>
        <fullName evidence="1">Uncharacterized protein</fullName>
    </submittedName>
</protein>
<evidence type="ECO:0000313" key="1">
    <source>
        <dbReference type="EMBL" id="GBD69287.1"/>
    </source>
</evidence>
<dbReference type="EMBL" id="BDEC01000179">
    <property type="protein sequence ID" value="GBD69287.1"/>
    <property type="molecule type" value="Genomic_DNA"/>
</dbReference>
<reference evidence="1 2" key="1">
    <citation type="submission" date="2016-05" db="EMBL/GenBank/DDBJ databases">
        <title>Whole genome sequencing of Tetragenococcus halophilus subsp. halophilus NISL 7118.</title>
        <authorList>
            <person name="Shiwa Y."/>
            <person name="Nishimura I."/>
            <person name="Yoshikawa H."/>
            <person name="Koyama Y."/>
            <person name="Oguma T."/>
        </authorList>
    </citation>
    <scope>NUCLEOTIDE SEQUENCE [LARGE SCALE GENOMIC DNA]</scope>
    <source>
        <strain evidence="1 2">NISL 7118</strain>
    </source>
</reference>
<organism evidence="1 2">
    <name type="scientific">Tetragenococcus halophilus subsp. halophilus</name>
    <dbReference type="NCBI Taxonomy" id="1513897"/>
    <lineage>
        <taxon>Bacteria</taxon>
        <taxon>Bacillati</taxon>
        <taxon>Bacillota</taxon>
        <taxon>Bacilli</taxon>
        <taxon>Lactobacillales</taxon>
        <taxon>Enterococcaceae</taxon>
        <taxon>Tetragenococcus</taxon>
    </lineage>
</organism>
<dbReference type="RefSeq" id="WP_159459077.1">
    <property type="nucleotide sequence ID" value="NZ_BAABQP010000074.1"/>
</dbReference>